<accession>A0ABQ7FSS5</accession>
<keyword evidence="3" id="KW-1185">Reference proteome</keyword>
<evidence type="ECO:0000313" key="3">
    <source>
        <dbReference type="Proteomes" id="UP000815325"/>
    </source>
</evidence>
<feature type="region of interest" description="Disordered" evidence="1">
    <location>
        <begin position="31"/>
        <end position="96"/>
    </location>
</feature>
<evidence type="ECO:0000256" key="1">
    <source>
        <dbReference type="SAM" id="MobiDB-lite"/>
    </source>
</evidence>
<evidence type="ECO:0000313" key="2">
    <source>
        <dbReference type="EMBL" id="KAF5825540.1"/>
    </source>
</evidence>
<protein>
    <recommendedName>
        <fullName evidence="4">Encoded protein</fullName>
    </recommendedName>
</protein>
<evidence type="ECO:0008006" key="4">
    <source>
        <dbReference type="Google" id="ProtNLM"/>
    </source>
</evidence>
<organism evidence="2 3">
    <name type="scientific">Dunaliella salina</name>
    <name type="common">Green alga</name>
    <name type="synonym">Protococcus salinus</name>
    <dbReference type="NCBI Taxonomy" id="3046"/>
    <lineage>
        <taxon>Eukaryota</taxon>
        <taxon>Viridiplantae</taxon>
        <taxon>Chlorophyta</taxon>
        <taxon>core chlorophytes</taxon>
        <taxon>Chlorophyceae</taxon>
        <taxon>CS clade</taxon>
        <taxon>Chlamydomonadales</taxon>
        <taxon>Dunaliellaceae</taxon>
        <taxon>Dunaliella</taxon>
    </lineage>
</organism>
<dbReference type="Proteomes" id="UP000815325">
    <property type="component" value="Unassembled WGS sequence"/>
</dbReference>
<dbReference type="EMBL" id="MU072647">
    <property type="protein sequence ID" value="KAF5825540.1"/>
    <property type="molecule type" value="Genomic_DNA"/>
</dbReference>
<proteinExistence type="predicted"/>
<sequence length="158" mass="18374">MLLVGRRCATGMQRQRWQVHVALVVWGKKTREAGSKRKRREARRPKKESMWRRAGAVGTSSRQRKESRQRGQALGMMSRSNRKMRQGGRRQKGALRRRGEVEIVVMRKASSRGSKLQSWTVACLSLRLTHCKRSSKVRPITPPRTWRKRCEGCCTQFL</sequence>
<feature type="compositionally biased region" description="Basic residues" evidence="1">
    <location>
        <begin position="80"/>
        <end position="96"/>
    </location>
</feature>
<name>A0ABQ7FSS5_DUNSA</name>
<comment type="caution">
    <text evidence="2">The sequence shown here is derived from an EMBL/GenBank/DDBJ whole genome shotgun (WGS) entry which is preliminary data.</text>
</comment>
<reference evidence="2" key="1">
    <citation type="submission" date="2017-08" db="EMBL/GenBank/DDBJ databases">
        <authorList>
            <person name="Polle J.E."/>
            <person name="Barry K."/>
            <person name="Cushman J."/>
            <person name="Schmutz J."/>
            <person name="Tran D."/>
            <person name="Hathwaick L.T."/>
            <person name="Yim W.C."/>
            <person name="Jenkins J."/>
            <person name="Mckie-Krisberg Z.M."/>
            <person name="Prochnik S."/>
            <person name="Lindquist E."/>
            <person name="Dockter R.B."/>
            <person name="Adam C."/>
            <person name="Molina H."/>
            <person name="Bunkerborg J."/>
            <person name="Jin E."/>
            <person name="Buchheim M."/>
            <person name="Magnuson J."/>
        </authorList>
    </citation>
    <scope>NUCLEOTIDE SEQUENCE</scope>
    <source>
        <strain evidence="2">CCAP 19/18</strain>
    </source>
</reference>
<feature type="compositionally biased region" description="Basic residues" evidence="1">
    <location>
        <begin position="36"/>
        <end position="46"/>
    </location>
</feature>
<gene>
    <name evidence="2" type="ORF">DUNSADRAFT_8912</name>
</gene>